<evidence type="ECO:0000259" key="5">
    <source>
        <dbReference type="PROSITE" id="PS51792"/>
    </source>
</evidence>
<name>A0A2S4PYA1_9PEZI</name>
<dbReference type="InterPro" id="IPR039058">
    <property type="entry name" value="Yippee_fam"/>
</dbReference>
<feature type="domain" description="Yippee" evidence="5">
    <location>
        <begin position="102"/>
        <end position="218"/>
    </location>
</feature>
<protein>
    <recommendedName>
        <fullName evidence="5">Yippee domain-containing protein</fullName>
    </recommendedName>
</protein>
<dbReference type="AlphaFoldDB" id="A0A2S4PYA1"/>
<dbReference type="PANTHER" id="PTHR13848">
    <property type="entry name" value="PROTEIN YIPPEE-LIKE CG15309-RELATED"/>
    <property type="match status" value="1"/>
</dbReference>
<dbReference type="Pfam" id="PF03226">
    <property type="entry name" value="Yippee-Mis18"/>
    <property type="match status" value="1"/>
</dbReference>
<evidence type="ECO:0000313" key="7">
    <source>
        <dbReference type="Proteomes" id="UP000237438"/>
    </source>
</evidence>
<dbReference type="STRING" id="225359.A0A2S4PYA1"/>
<comment type="similarity">
    <text evidence="1">Belongs to the yippee family.</text>
</comment>
<evidence type="ECO:0000313" key="6">
    <source>
        <dbReference type="EMBL" id="POS86976.1"/>
    </source>
</evidence>
<dbReference type="OrthoDB" id="6407410at2759"/>
<accession>A0A2S4PYA1</accession>
<keyword evidence="3" id="KW-0862">Zinc</keyword>
<sequence length="292" mass="32134">MALETLPPFVTFLLPIPRLSRRKRPLSAACSSSTSSFSCDSALSASSTSNTTPNSSTTGSSLTVSTFDNPSSCYSSSSSLQIRNSLSDPKSTPVRLTSRYPSTLRCLKCSTDFAYTSQILSKGFTGRLGRAFLVAPPPQPPFVPSFPPKPRPKAELVNTRIEQPMSRELITGWHVVADVSCVVCATVVGWKYIHTREESQQYKIGKVILERERVCVGGTWEDEETLDGQEAVNRVGTVEEWAYQESESAIQFDSGDEEECESLFSGVWDRDVVARRRGKKPSKKKNGKDKAT</sequence>
<feature type="region of interest" description="Disordered" evidence="4">
    <location>
        <begin position="75"/>
        <end position="94"/>
    </location>
</feature>
<reference evidence="6 7" key="1">
    <citation type="submission" date="2017-10" db="EMBL/GenBank/DDBJ databases">
        <title>Development of genomic resources for the powdery mildew, Erysiphe pulchra.</title>
        <authorList>
            <person name="Wadl P.A."/>
            <person name="Mack B.M."/>
            <person name="Moore G."/>
            <person name="Beltz S.B."/>
        </authorList>
    </citation>
    <scope>NUCLEOTIDE SEQUENCE [LARGE SCALE GENOMIC DNA]</scope>
    <source>
        <strain evidence="6">Cflorida</strain>
    </source>
</reference>
<keyword evidence="2" id="KW-0479">Metal-binding</keyword>
<dbReference type="EMBL" id="PEDP01000214">
    <property type="protein sequence ID" value="POS86976.1"/>
    <property type="molecule type" value="Genomic_DNA"/>
</dbReference>
<proteinExistence type="inferred from homology"/>
<evidence type="ECO:0000256" key="2">
    <source>
        <dbReference type="ARBA" id="ARBA00022723"/>
    </source>
</evidence>
<evidence type="ECO:0000256" key="4">
    <source>
        <dbReference type="SAM" id="MobiDB-lite"/>
    </source>
</evidence>
<dbReference type="InterPro" id="IPR004910">
    <property type="entry name" value="Yippee/Mis18/Cereblon"/>
</dbReference>
<comment type="caution">
    <text evidence="6">The sequence shown here is derived from an EMBL/GenBank/DDBJ whole genome shotgun (WGS) entry which is preliminary data.</text>
</comment>
<evidence type="ECO:0000256" key="1">
    <source>
        <dbReference type="ARBA" id="ARBA00005613"/>
    </source>
</evidence>
<keyword evidence="7" id="KW-1185">Reference proteome</keyword>
<dbReference type="Proteomes" id="UP000237438">
    <property type="component" value="Unassembled WGS sequence"/>
</dbReference>
<dbReference type="PROSITE" id="PS51792">
    <property type="entry name" value="YIPPEE"/>
    <property type="match status" value="1"/>
</dbReference>
<dbReference type="GO" id="GO:0046872">
    <property type="term" value="F:metal ion binding"/>
    <property type="evidence" value="ECO:0007669"/>
    <property type="project" value="UniProtKB-KW"/>
</dbReference>
<feature type="compositionally biased region" description="Polar residues" evidence="4">
    <location>
        <begin position="80"/>
        <end position="90"/>
    </location>
</feature>
<dbReference type="InterPro" id="IPR034751">
    <property type="entry name" value="Yippee"/>
</dbReference>
<organism evidence="6 7">
    <name type="scientific">Erysiphe pulchra</name>
    <dbReference type="NCBI Taxonomy" id="225359"/>
    <lineage>
        <taxon>Eukaryota</taxon>
        <taxon>Fungi</taxon>
        <taxon>Dikarya</taxon>
        <taxon>Ascomycota</taxon>
        <taxon>Pezizomycotina</taxon>
        <taxon>Leotiomycetes</taxon>
        <taxon>Erysiphales</taxon>
        <taxon>Erysiphaceae</taxon>
        <taxon>Erysiphe</taxon>
    </lineage>
</organism>
<evidence type="ECO:0000256" key="3">
    <source>
        <dbReference type="ARBA" id="ARBA00022833"/>
    </source>
</evidence>
<gene>
    <name evidence="6" type="ORF">EPUL_001546</name>
</gene>